<evidence type="ECO:0000256" key="4">
    <source>
        <dbReference type="ARBA" id="ARBA00023125"/>
    </source>
</evidence>
<evidence type="ECO:0000256" key="1">
    <source>
        <dbReference type="ARBA" id="ARBA00022553"/>
    </source>
</evidence>
<keyword evidence="5" id="KW-0804">Transcription</keyword>
<comment type="caution">
    <text evidence="6">Lacks conserved residue(s) required for the propagation of feature annotation.</text>
</comment>
<keyword evidence="1" id="KW-0597">Phosphoprotein</keyword>
<feature type="domain" description="OmpR/PhoB-type" evidence="9">
    <location>
        <begin position="136"/>
        <end position="234"/>
    </location>
</feature>
<dbReference type="PROSITE" id="PS50110">
    <property type="entry name" value="RESPONSE_REGULATORY"/>
    <property type="match status" value="1"/>
</dbReference>
<dbReference type="SMART" id="SM00862">
    <property type="entry name" value="Trans_reg_C"/>
    <property type="match status" value="1"/>
</dbReference>
<evidence type="ECO:0000259" key="8">
    <source>
        <dbReference type="PROSITE" id="PS50110"/>
    </source>
</evidence>
<dbReference type="SUPFAM" id="SSF52172">
    <property type="entry name" value="CheY-like"/>
    <property type="match status" value="1"/>
</dbReference>
<evidence type="ECO:0000313" key="10">
    <source>
        <dbReference type="EMBL" id="UFP95291.1"/>
    </source>
</evidence>
<gene>
    <name evidence="10" type="ORF">ISF26_03300</name>
</gene>
<dbReference type="Gene3D" id="1.10.10.10">
    <property type="entry name" value="Winged helix-like DNA-binding domain superfamily/Winged helix DNA-binding domain"/>
    <property type="match status" value="1"/>
</dbReference>
<proteinExistence type="predicted"/>
<protein>
    <submittedName>
        <fullName evidence="10">Response regulator transcription factor</fullName>
    </submittedName>
</protein>
<keyword evidence="3" id="KW-0805">Transcription regulation</keyword>
<dbReference type="SMART" id="SM00448">
    <property type="entry name" value="REC"/>
    <property type="match status" value="1"/>
</dbReference>
<keyword evidence="4 7" id="KW-0238">DNA-binding</keyword>
<organism evidence="10 11">
    <name type="scientific">Gloeobacter morelensis MG652769</name>
    <dbReference type="NCBI Taxonomy" id="2781736"/>
    <lineage>
        <taxon>Bacteria</taxon>
        <taxon>Bacillati</taxon>
        <taxon>Cyanobacteriota</taxon>
        <taxon>Cyanophyceae</taxon>
        <taxon>Gloeobacterales</taxon>
        <taxon>Gloeobacteraceae</taxon>
        <taxon>Gloeobacter</taxon>
        <taxon>Gloeobacter morelensis</taxon>
    </lineage>
</organism>
<dbReference type="RefSeq" id="WP_230842517.1">
    <property type="nucleotide sequence ID" value="NZ_CP063845.1"/>
</dbReference>
<dbReference type="InterPro" id="IPR036388">
    <property type="entry name" value="WH-like_DNA-bd_sf"/>
</dbReference>
<dbReference type="Proteomes" id="UP001054846">
    <property type="component" value="Chromosome"/>
</dbReference>
<dbReference type="PANTHER" id="PTHR48111">
    <property type="entry name" value="REGULATOR OF RPOS"/>
    <property type="match status" value="1"/>
</dbReference>
<dbReference type="InterPro" id="IPR016032">
    <property type="entry name" value="Sig_transdc_resp-reg_C-effctor"/>
</dbReference>
<evidence type="ECO:0000259" key="9">
    <source>
        <dbReference type="PROSITE" id="PS51755"/>
    </source>
</evidence>
<keyword evidence="2" id="KW-0902">Two-component regulatory system</keyword>
<dbReference type="Pfam" id="PF00486">
    <property type="entry name" value="Trans_reg_C"/>
    <property type="match status" value="1"/>
</dbReference>
<evidence type="ECO:0000256" key="3">
    <source>
        <dbReference type="ARBA" id="ARBA00023015"/>
    </source>
</evidence>
<dbReference type="InterPro" id="IPR001867">
    <property type="entry name" value="OmpR/PhoB-type_DNA-bd"/>
</dbReference>
<dbReference type="CDD" id="cd00383">
    <property type="entry name" value="trans_reg_C"/>
    <property type="match status" value="1"/>
</dbReference>
<dbReference type="EMBL" id="CP063845">
    <property type="protein sequence ID" value="UFP95291.1"/>
    <property type="molecule type" value="Genomic_DNA"/>
</dbReference>
<sequence length="234" mass="26356">MLAPPVVRSTRRASLLLLEMDQALAEQLGERLRQAGFRVSLSPETQKSESALALVQLENPDLIILAAGPGGLRLCRALRQATYSLPVLLLSDGETISERVAGLDVGADDYIVSPFDIAALVDRIQCQLKRVQGRESGVLRLADLIVNTRTREVRRGGQLIELTAREYDLLHYLMEHAREVLSRERILLNVWGENFDGESNIVEVYIRYLRLKIEREGEKKLIHTVRSVGYSLRD</sequence>
<keyword evidence="11" id="KW-1185">Reference proteome</keyword>
<dbReference type="InterPro" id="IPR039420">
    <property type="entry name" value="WalR-like"/>
</dbReference>
<evidence type="ECO:0000313" key="11">
    <source>
        <dbReference type="Proteomes" id="UP001054846"/>
    </source>
</evidence>
<dbReference type="Pfam" id="PF00072">
    <property type="entry name" value="Response_reg"/>
    <property type="match status" value="1"/>
</dbReference>
<evidence type="ECO:0000256" key="2">
    <source>
        <dbReference type="ARBA" id="ARBA00023012"/>
    </source>
</evidence>
<accession>A0ABY3PNM3</accession>
<reference evidence="10 11" key="1">
    <citation type="journal article" date="2021" name="Genome Biol. Evol.">
        <title>Complete Genome Sequencing of a Novel Gloeobacter Species from a Waterfall Cave in Mexico.</title>
        <authorList>
            <person name="Saw J.H."/>
            <person name="Cardona T."/>
            <person name="Montejano G."/>
        </authorList>
    </citation>
    <scope>NUCLEOTIDE SEQUENCE [LARGE SCALE GENOMIC DNA]</scope>
    <source>
        <strain evidence="10">MG652769</strain>
    </source>
</reference>
<dbReference type="InterPro" id="IPR001789">
    <property type="entry name" value="Sig_transdc_resp-reg_receiver"/>
</dbReference>
<dbReference type="SUPFAM" id="SSF46894">
    <property type="entry name" value="C-terminal effector domain of the bipartite response regulators"/>
    <property type="match status" value="1"/>
</dbReference>
<dbReference type="InterPro" id="IPR011006">
    <property type="entry name" value="CheY-like_superfamily"/>
</dbReference>
<name>A0ABY3PNM3_9CYAN</name>
<evidence type="ECO:0000256" key="6">
    <source>
        <dbReference type="PROSITE-ProRule" id="PRU00169"/>
    </source>
</evidence>
<dbReference type="Gene3D" id="3.40.50.2300">
    <property type="match status" value="1"/>
</dbReference>
<evidence type="ECO:0000256" key="7">
    <source>
        <dbReference type="PROSITE-ProRule" id="PRU01091"/>
    </source>
</evidence>
<evidence type="ECO:0000256" key="5">
    <source>
        <dbReference type="ARBA" id="ARBA00023163"/>
    </source>
</evidence>
<dbReference type="PANTHER" id="PTHR48111:SF22">
    <property type="entry name" value="REGULATOR OF RPOS"/>
    <property type="match status" value="1"/>
</dbReference>
<feature type="DNA-binding region" description="OmpR/PhoB-type" evidence="7">
    <location>
        <begin position="136"/>
        <end position="234"/>
    </location>
</feature>
<feature type="domain" description="Response regulatory" evidence="8">
    <location>
        <begin position="14"/>
        <end position="128"/>
    </location>
</feature>
<dbReference type="PROSITE" id="PS51755">
    <property type="entry name" value="OMPR_PHOB"/>
    <property type="match status" value="1"/>
</dbReference>